<evidence type="ECO:0000256" key="6">
    <source>
        <dbReference type="ARBA" id="ARBA00047422"/>
    </source>
</evidence>
<protein>
    <recommendedName>
        <fullName evidence="1">DNA (cytosine-5-)-methyltransferase</fullName>
        <ecNumber evidence="1">2.1.1.37</ecNumber>
    </recommendedName>
</protein>
<comment type="catalytic activity">
    <reaction evidence="6">
        <text>a 2'-deoxycytidine in DNA + S-adenosyl-L-methionine = a 5-methyl-2'-deoxycytidine in DNA + S-adenosyl-L-homocysteine + H(+)</text>
        <dbReference type="Rhea" id="RHEA:13681"/>
        <dbReference type="Rhea" id="RHEA-COMP:11369"/>
        <dbReference type="Rhea" id="RHEA-COMP:11370"/>
        <dbReference type="ChEBI" id="CHEBI:15378"/>
        <dbReference type="ChEBI" id="CHEBI:57856"/>
        <dbReference type="ChEBI" id="CHEBI:59789"/>
        <dbReference type="ChEBI" id="CHEBI:85452"/>
        <dbReference type="ChEBI" id="CHEBI:85454"/>
        <dbReference type="EC" id="2.1.1.37"/>
    </reaction>
</comment>
<dbReference type="PANTHER" id="PTHR10629">
    <property type="entry name" value="CYTOSINE-SPECIFIC METHYLTRANSFERASE"/>
    <property type="match status" value="1"/>
</dbReference>
<dbReference type="Pfam" id="PF00145">
    <property type="entry name" value="DNA_methylase"/>
    <property type="match status" value="1"/>
</dbReference>
<dbReference type="AlphaFoldDB" id="A0A3R9GVP1"/>
<evidence type="ECO:0000313" key="9">
    <source>
        <dbReference type="Proteomes" id="UP000277279"/>
    </source>
</evidence>
<gene>
    <name evidence="8" type="ORF">EFD55_27665</name>
</gene>
<evidence type="ECO:0000256" key="2">
    <source>
        <dbReference type="ARBA" id="ARBA00022603"/>
    </source>
</evidence>
<dbReference type="GO" id="GO:0003886">
    <property type="term" value="F:DNA (cytosine-5-)-methyltransferase activity"/>
    <property type="evidence" value="ECO:0007669"/>
    <property type="project" value="UniProtKB-EC"/>
</dbReference>
<proteinExistence type="inferred from homology"/>
<dbReference type="GO" id="GO:0003677">
    <property type="term" value="F:DNA binding"/>
    <property type="evidence" value="ECO:0007669"/>
    <property type="project" value="TreeGrafter"/>
</dbReference>
<keyword evidence="5" id="KW-0680">Restriction system</keyword>
<evidence type="ECO:0000256" key="5">
    <source>
        <dbReference type="ARBA" id="ARBA00022747"/>
    </source>
</evidence>
<evidence type="ECO:0000256" key="7">
    <source>
        <dbReference type="PROSITE-ProRule" id="PRU01016"/>
    </source>
</evidence>
<organism evidence="8 9">
    <name type="scientific">Rhizobium pisi</name>
    <dbReference type="NCBI Taxonomy" id="574561"/>
    <lineage>
        <taxon>Bacteria</taxon>
        <taxon>Pseudomonadati</taxon>
        <taxon>Pseudomonadota</taxon>
        <taxon>Alphaproteobacteria</taxon>
        <taxon>Hyphomicrobiales</taxon>
        <taxon>Rhizobiaceae</taxon>
        <taxon>Rhizobium/Agrobacterium group</taxon>
        <taxon>Rhizobium</taxon>
    </lineage>
</organism>
<dbReference type="SUPFAM" id="SSF53335">
    <property type="entry name" value="S-adenosyl-L-methionine-dependent methyltransferases"/>
    <property type="match status" value="1"/>
</dbReference>
<dbReference type="PROSITE" id="PS51679">
    <property type="entry name" value="SAM_MT_C5"/>
    <property type="match status" value="1"/>
</dbReference>
<reference evidence="8 9" key="1">
    <citation type="submission" date="2018-11" db="EMBL/GenBank/DDBJ databases">
        <authorList>
            <person name="Huo Y."/>
        </authorList>
    </citation>
    <scope>NUCLEOTIDE SEQUENCE [LARGE SCALE GENOMIC DNA]</scope>
    <source>
        <strain evidence="8 9">DSM 30132</strain>
    </source>
</reference>
<comment type="caution">
    <text evidence="7">Lacks conserved residue(s) required for the propagation of feature annotation.</text>
</comment>
<dbReference type="GO" id="GO:0044027">
    <property type="term" value="P:negative regulation of gene expression via chromosomal CpG island methylation"/>
    <property type="evidence" value="ECO:0007669"/>
    <property type="project" value="TreeGrafter"/>
</dbReference>
<dbReference type="PANTHER" id="PTHR10629:SF52">
    <property type="entry name" value="DNA (CYTOSINE-5)-METHYLTRANSFERASE 1"/>
    <property type="match status" value="1"/>
</dbReference>
<dbReference type="PRINTS" id="PR00105">
    <property type="entry name" value="C5METTRFRASE"/>
</dbReference>
<comment type="caution">
    <text evidence="8">The sequence shown here is derived from an EMBL/GenBank/DDBJ whole genome shotgun (WGS) entry which is preliminary data.</text>
</comment>
<comment type="similarity">
    <text evidence="7">Belongs to the class I-like SAM-binding methyltransferase superfamily. C5-methyltransferase family.</text>
</comment>
<dbReference type="Gene3D" id="3.40.50.150">
    <property type="entry name" value="Vaccinia Virus protein VP39"/>
    <property type="match status" value="1"/>
</dbReference>
<sequence length="750" mass="84904">MKVRPMAKKAAKQKISKAARLNRPLGREERLVRAQEHMARIRSAIRLQISTIVDEIDVLTREGRANVEVLMKDFGFTDAEYNTFSNITSLLAKLEKEVDEGDLHFDNYRALLAIDEESHGHAAQIIKKDPAVTHDEIMHISDQLAHRRLPQGERAFKKSREAFNDAFAVGNRAVESSFRRTATELFGMMSKHSRRSSYVKRTARRFEKLTGSRRYSFFFESQSALLADIIKTSGELLTMVRSLFPDSPAPVREWAGLANHSPIKAYLAQAHHSLQVMSNPDFNGRMPGDGSIHYEWSSFDAIRFLAELAPEYEFGLKEEIDPRDVRKLNAIDLCANAGGQALGIEAAGYYMHGLVDRDEDTIRTLQSNRRRWNAVKADIAAPLIPADLDAWRGTNKRAANLDLVSGSFPISPFAYHAERDGELFTSALRIIEKLNPKGFFFETDLAFNAHRNDVFRQDLITSFWNLGYETKKWTLSANEFGVPQDRTRMYFVGIKRGLGSLPPPTRSTVATVGPAIWTAAFPDLSPHGVYEVKKELKLLIRKADAVEKPQQQSEQQIAYDGWAKAWASRYGAELAPDMDKHRVQPRGMSAHLWRNAGFDPQRRDLPRLGDRLVMNYGKRLPLLPLSVPLLQRLQVMPDDWRFEGDEQSKLQQVCSVRPPEVSLAIAREIHRAITSQAVDLDHPAAWKIKGTNGKWFWSLLSEPPTAQGIPAGRWKNVRGIDKYVSMPLTLYQIAPVFFELCPLASSDPDF</sequence>
<dbReference type="OrthoDB" id="9813719at2"/>
<dbReference type="GO" id="GO:0032259">
    <property type="term" value="P:methylation"/>
    <property type="evidence" value="ECO:0007669"/>
    <property type="project" value="UniProtKB-KW"/>
</dbReference>
<evidence type="ECO:0000313" key="8">
    <source>
        <dbReference type="EMBL" id="RSB64804.1"/>
    </source>
</evidence>
<dbReference type="InterPro" id="IPR050390">
    <property type="entry name" value="C5-Methyltransferase"/>
</dbReference>
<evidence type="ECO:0000256" key="1">
    <source>
        <dbReference type="ARBA" id="ARBA00011975"/>
    </source>
</evidence>
<dbReference type="InterPro" id="IPR001525">
    <property type="entry name" value="C5_MeTfrase"/>
</dbReference>
<evidence type="ECO:0000256" key="3">
    <source>
        <dbReference type="ARBA" id="ARBA00022679"/>
    </source>
</evidence>
<dbReference type="EMBL" id="RJJT01000025">
    <property type="protein sequence ID" value="RSB64804.1"/>
    <property type="molecule type" value="Genomic_DNA"/>
</dbReference>
<dbReference type="GO" id="GO:0009307">
    <property type="term" value="P:DNA restriction-modification system"/>
    <property type="evidence" value="ECO:0007669"/>
    <property type="project" value="UniProtKB-KW"/>
</dbReference>
<name>A0A3R9GVP1_9HYPH</name>
<accession>A0A3R9GVP1</accession>
<evidence type="ECO:0000256" key="4">
    <source>
        <dbReference type="ARBA" id="ARBA00022691"/>
    </source>
</evidence>
<dbReference type="Gene3D" id="3.90.120.10">
    <property type="entry name" value="DNA Methylase, subunit A, domain 2"/>
    <property type="match status" value="1"/>
</dbReference>
<keyword evidence="2 7" id="KW-0489">Methyltransferase</keyword>
<dbReference type="InterPro" id="IPR029063">
    <property type="entry name" value="SAM-dependent_MTases_sf"/>
</dbReference>
<keyword evidence="4 7" id="KW-0949">S-adenosyl-L-methionine</keyword>
<dbReference type="Proteomes" id="UP000277279">
    <property type="component" value="Unassembled WGS sequence"/>
</dbReference>
<dbReference type="EC" id="2.1.1.37" evidence="1"/>
<keyword evidence="3 7" id="KW-0808">Transferase</keyword>